<protein>
    <recommendedName>
        <fullName evidence="1">non-specific serine/threonine protein kinase</fullName>
        <ecNumber evidence="1">2.7.11.1</ecNumber>
    </recommendedName>
</protein>
<comment type="catalytic activity">
    <reaction evidence="7">
        <text>L-threonyl-[protein] + ATP = O-phospho-L-threonyl-[protein] + ADP + H(+)</text>
        <dbReference type="Rhea" id="RHEA:46608"/>
        <dbReference type="Rhea" id="RHEA-COMP:11060"/>
        <dbReference type="Rhea" id="RHEA-COMP:11605"/>
        <dbReference type="ChEBI" id="CHEBI:15378"/>
        <dbReference type="ChEBI" id="CHEBI:30013"/>
        <dbReference type="ChEBI" id="CHEBI:30616"/>
        <dbReference type="ChEBI" id="CHEBI:61977"/>
        <dbReference type="ChEBI" id="CHEBI:456216"/>
        <dbReference type="EC" id="2.7.11.1"/>
    </reaction>
</comment>
<dbReference type="Gene3D" id="1.10.510.10">
    <property type="entry name" value="Transferase(Phosphotransferase) domain 1"/>
    <property type="match status" value="1"/>
</dbReference>
<evidence type="ECO:0000256" key="3">
    <source>
        <dbReference type="ARBA" id="ARBA00022679"/>
    </source>
</evidence>
<dbReference type="Proteomes" id="UP000467130">
    <property type="component" value="Chromosome"/>
</dbReference>
<evidence type="ECO:0000256" key="6">
    <source>
        <dbReference type="ARBA" id="ARBA00022840"/>
    </source>
</evidence>
<evidence type="ECO:0000256" key="4">
    <source>
        <dbReference type="ARBA" id="ARBA00022741"/>
    </source>
</evidence>
<evidence type="ECO:0000256" key="7">
    <source>
        <dbReference type="ARBA" id="ARBA00047899"/>
    </source>
</evidence>
<comment type="catalytic activity">
    <reaction evidence="8">
        <text>L-seryl-[protein] + ATP = O-phospho-L-seryl-[protein] + ADP + H(+)</text>
        <dbReference type="Rhea" id="RHEA:17989"/>
        <dbReference type="Rhea" id="RHEA-COMP:9863"/>
        <dbReference type="Rhea" id="RHEA-COMP:11604"/>
        <dbReference type="ChEBI" id="CHEBI:15378"/>
        <dbReference type="ChEBI" id="CHEBI:29999"/>
        <dbReference type="ChEBI" id="CHEBI:30616"/>
        <dbReference type="ChEBI" id="CHEBI:83421"/>
        <dbReference type="ChEBI" id="CHEBI:456216"/>
        <dbReference type="EC" id="2.7.11.1"/>
    </reaction>
</comment>
<evidence type="ECO:0000256" key="1">
    <source>
        <dbReference type="ARBA" id="ARBA00012513"/>
    </source>
</evidence>
<evidence type="ECO:0000256" key="8">
    <source>
        <dbReference type="ARBA" id="ARBA00048679"/>
    </source>
</evidence>
<dbReference type="SUPFAM" id="SSF56112">
    <property type="entry name" value="Protein kinase-like (PK-like)"/>
    <property type="match status" value="1"/>
</dbReference>
<evidence type="ECO:0000259" key="9">
    <source>
        <dbReference type="PROSITE" id="PS50011"/>
    </source>
</evidence>
<dbReference type="Gene3D" id="3.30.200.20">
    <property type="entry name" value="Phosphorylase Kinase, domain 1"/>
    <property type="match status" value="1"/>
</dbReference>
<dbReference type="PROSITE" id="PS00108">
    <property type="entry name" value="PROTEIN_KINASE_ST"/>
    <property type="match status" value="1"/>
</dbReference>
<organism evidence="10 11">
    <name type="scientific">Mycobacterium stomatepiae</name>
    <dbReference type="NCBI Taxonomy" id="470076"/>
    <lineage>
        <taxon>Bacteria</taxon>
        <taxon>Bacillati</taxon>
        <taxon>Actinomycetota</taxon>
        <taxon>Actinomycetes</taxon>
        <taxon>Mycobacteriales</taxon>
        <taxon>Mycobacteriaceae</taxon>
        <taxon>Mycobacterium</taxon>
        <taxon>Mycobacterium simiae complex</taxon>
    </lineage>
</organism>
<dbReference type="EC" id="2.7.11.1" evidence="1"/>
<dbReference type="FunFam" id="3.30.200.20:FF:000035">
    <property type="entry name" value="Serine/threonine protein kinase Stk1"/>
    <property type="match status" value="1"/>
</dbReference>
<dbReference type="Pfam" id="PF00069">
    <property type="entry name" value="Pkinase"/>
    <property type="match status" value="1"/>
</dbReference>
<keyword evidence="4" id="KW-0547">Nucleotide-binding</keyword>
<evidence type="ECO:0000256" key="2">
    <source>
        <dbReference type="ARBA" id="ARBA00022527"/>
    </source>
</evidence>
<keyword evidence="6" id="KW-0067">ATP-binding</keyword>
<proteinExistence type="predicted"/>
<reference evidence="10 11" key="1">
    <citation type="journal article" date="2019" name="Emerg. Microbes Infect.">
        <title>Comprehensive subspecies identification of 175 nontuberculous mycobacteria species based on 7547 genomic profiles.</title>
        <authorList>
            <person name="Matsumoto Y."/>
            <person name="Kinjo T."/>
            <person name="Motooka D."/>
            <person name="Nabeya D."/>
            <person name="Jung N."/>
            <person name="Uechi K."/>
            <person name="Horii T."/>
            <person name="Iida T."/>
            <person name="Fujita J."/>
            <person name="Nakamura S."/>
        </authorList>
    </citation>
    <scope>NUCLEOTIDE SEQUENCE [LARGE SCALE GENOMIC DNA]</scope>
    <source>
        <strain evidence="10 11">JCM 17783</strain>
    </source>
</reference>
<keyword evidence="2" id="KW-0723">Serine/threonine-protein kinase</keyword>
<name>A0A7I7QBT7_9MYCO</name>
<dbReference type="GO" id="GO:0005524">
    <property type="term" value="F:ATP binding"/>
    <property type="evidence" value="ECO:0007669"/>
    <property type="project" value="UniProtKB-KW"/>
</dbReference>
<evidence type="ECO:0000313" key="11">
    <source>
        <dbReference type="Proteomes" id="UP000467130"/>
    </source>
</evidence>
<dbReference type="GO" id="GO:0004674">
    <property type="term" value="F:protein serine/threonine kinase activity"/>
    <property type="evidence" value="ECO:0007669"/>
    <property type="project" value="UniProtKB-KW"/>
</dbReference>
<dbReference type="InterPro" id="IPR008271">
    <property type="entry name" value="Ser/Thr_kinase_AS"/>
</dbReference>
<evidence type="ECO:0000313" key="10">
    <source>
        <dbReference type="EMBL" id="BBY23780.1"/>
    </source>
</evidence>
<feature type="domain" description="Protein kinase" evidence="9">
    <location>
        <begin position="12"/>
        <end position="282"/>
    </location>
</feature>
<keyword evidence="3" id="KW-0808">Transferase</keyword>
<dbReference type="InterPro" id="IPR000719">
    <property type="entry name" value="Prot_kinase_dom"/>
</dbReference>
<dbReference type="CDD" id="cd14014">
    <property type="entry name" value="STKc_PknB_like"/>
    <property type="match status" value="1"/>
</dbReference>
<accession>A0A7I7QBT7</accession>
<dbReference type="GO" id="GO:0080090">
    <property type="term" value="P:regulation of primary metabolic process"/>
    <property type="evidence" value="ECO:0007669"/>
    <property type="project" value="UniProtKB-ARBA"/>
</dbReference>
<sequence>MPLGEGAEFAGYTVVRPLGVGGMGEVYLARHPRLPRFEALKILRADVSADRDFQQRFNREAELAGGLWHPHIVGVHDRGEFEGQLWIAMDYVNGPDVRALMDQYRGGMPPGEVAAIVSAVGAALDHAHHRGLLHRDVKPGNIMISRPDDGSPPRILLNDFGIARPVDDNTGLTVTNATVGTVDYSAPEQLLGHPIDGRADQYALAATAYYLLTGTKLFSGPSSVAVISAHLTAPPPLPGRLRPELAGADSVFARALVKNPAERFARCGDFADALSRQLHSASPADLTRQAPMPPPPMQFARPAWPGPPAPSAGAQKPARRRGMRTAALIAAGIAVVGVVAAVAIPRLIDHSHPAQPGPQHQEAARLAGQHYLEALARGDAATALSLSANPPATTQFVTGDVLRAQLAATPITAVNVTAAPVPAGDDPQQVQYLMLSARFGPTLSQARVAVHRKGDEWKLDTATVAVDVGPSGSKDASLKAVALWGIPTDGMSPVAVFPGGLSVSSSNRYVDITAQTPPVLLDALGGATDRPTIKPVVALNDAGSQAAKAAIDTWVHYCYRGVEPPPECPRLSPDNPTIAVEGSADFSKTTFNFDPNAMVVAIGGSLRYHGHAVGVPDYTVTLIWVGTVDLTKDPPVFARTAGHG</sequence>
<dbReference type="SMART" id="SM00220">
    <property type="entry name" value="S_TKc"/>
    <property type="match status" value="1"/>
</dbReference>
<dbReference type="PANTHER" id="PTHR43289">
    <property type="entry name" value="MITOGEN-ACTIVATED PROTEIN KINASE KINASE KINASE 20-RELATED"/>
    <property type="match status" value="1"/>
</dbReference>
<dbReference type="EMBL" id="AP022587">
    <property type="protein sequence ID" value="BBY23780.1"/>
    <property type="molecule type" value="Genomic_DNA"/>
</dbReference>
<dbReference type="KEGG" id="msto:MSTO_39850"/>
<gene>
    <name evidence="10" type="ORF">MSTO_39850</name>
</gene>
<dbReference type="InterPro" id="IPR011009">
    <property type="entry name" value="Kinase-like_dom_sf"/>
</dbReference>
<keyword evidence="5" id="KW-0418">Kinase</keyword>
<dbReference type="AlphaFoldDB" id="A0A7I7QBT7"/>
<dbReference type="PANTHER" id="PTHR43289:SF6">
    <property type="entry name" value="SERINE_THREONINE-PROTEIN KINASE NEKL-3"/>
    <property type="match status" value="1"/>
</dbReference>
<evidence type="ECO:0000256" key="5">
    <source>
        <dbReference type="ARBA" id="ARBA00022777"/>
    </source>
</evidence>
<keyword evidence="11" id="KW-1185">Reference proteome</keyword>
<dbReference type="PROSITE" id="PS50011">
    <property type="entry name" value="PROTEIN_KINASE_DOM"/>
    <property type="match status" value="1"/>
</dbReference>